<dbReference type="InParanoid" id="A0A1D3CTX5"/>
<gene>
    <name evidence="2" type="ORF">cyc_04624</name>
</gene>
<accession>A0A1D3CTX5</accession>
<dbReference type="VEuPathDB" id="ToxoDB:cyc_04624"/>
<feature type="region of interest" description="Disordered" evidence="1">
    <location>
        <begin position="543"/>
        <end position="569"/>
    </location>
</feature>
<dbReference type="InterPro" id="IPR013922">
    <property type="entry name" value="Cyclin_PHO80-like"/>
</dbReference>
<dbReference type="Gene3D" id="1.10.472.10">
    <property type="entry name" value="Cyclin-like"/>
    <property type="match status" value="1"/>
</dbReference>
<proteinExistence type="predicted"/>
<feature type="compositionally biased region" description="Low complexity" evidence="1">
    <location>
        <begin position="543"/>
        <end position="559"/>
    </location>
</feature>
<dbReference type="EMBL" id="JROU02001976">
    <property type="protein sequence ID" value="OEH74653.1"/>
    <property type="molecule type" value="Genomic_DNA"/>
</dbReference>
<dbReference type="AlphaFoldDB" id="A0A1D3CTX5"/>
<dbReference type="Proteomes" id="UP000095192">
    <property type="component" value="Unassembled WGS sequence"/>
</dbReference>
<dbReference type="VEuPathDB" id="ToxoDB:LOC34621131"/>
<feature type="compositionally biased region" description="Low complexity" evidence="1">
    <location>
        <begin position="348"/>
        <end position="368"/>
    </location>
</feature>
<dbReference type="PANTHER" id="PTHR15615">
    <property type="match status" value="1"/>
</dbReference>
<feature type="compositionally biased region" description="Polar residues" evidence="1">
    <location>
        <begin position="303"/>
        <end position="313"/>
    </location>
</feature>
<organism evidence="2 3">
    <name type="scientific">Cyclospora cayetanensis</name>
    <dbReference type="NCBI Taxonomy" id="88456"/>
    <lineage>
        <taxon>Eukaryota</taxon>
        <taxon>Sar</taxon>
        <taxon>Alveolata</taxon>
        <taxon>Apicomplexa</taxon>
        <taxon>Conoidasida</taxon>
        <taxon>Coccidia</taxon>
        <taxon>Eucoccidiorida</taxon>
        <taxon>Eimeriorina</taxon>
        <taxon>Eimeriidae</taxon>
        <taxon>Cyclospora</taxon>
    </lineage>
</organism>
<dbReference type="GO" id="GO:0019901">
    <property type="term" value="F:protein kinase binding"/>
    <property type="evidence" value="ECO:0007669"/>
    <property type="project" value="InterPro"/>
</dbReference>
<comment type="caution">
    <text evidence="2">The sequence shown here is derived from an EMBL/GenBank/DDBJ whole genome shotgun (WGS) entry which is preliminary data.</text>
</comment>
<sequence length="598" mass="65766">METGKHPVFKSHPDGTGAKTTEYQTITNANHNRVSERVCTPGSQQMVRSITNENARATRTAPSHTRWRTELLRRATFSSSDFEGPSPKLRGINAGPTIGKYYVFATPLYWDDHELSLSLALKGFSLRCLSFFRGELHAIAAGTGKYHIPSSGLRYYDSHAAFATMESDIVPELHPEEAVQYGCIAEQSICPPATTISAYIPRLYRHFRCSEEGVEQFFDVASHQLLLACMRKACLRILFALRYSNRYYARVGGVGLAELNRLELAFLKLVKFDLAVSKEDYETYRKTVLLACPRRSAAETTTCRTEQQLSQQHAEANSAASCEEAPEGPSSGAASKVSSDAAGDEFESTAATTTATATTANISSTPTAAEPPRALHALAQQQDKSQETQQQQQEQASCFRCFVAVSNSSTVSTTPESGPPYVPPSAACGTAPFRGAVQQGHIQDRNVRAAHRDESASQEEALRRHLVQQWHQHGGERQWQNCGMGFVGIQHQEQLPLQHARRVLQSQHYQLHCWDCAAAEQQQVPKQPSRGEYIMYEASMSPSNSFAPSRSSSRDSLSLCGGFGMETDDKMTTAASDEELQLASPMNALRDVLAAEAP</sequence>
<keyword evidence="3" id="KW-1185">Reference proteome</keyword>
<evidence type="ECO:0000313" key="3">
    <source>
        <dbReference type="Proteomes" id="UP000095192"/>
    </source>
</evidence>
<feature type="compositionally biased region" description="Low complexity" evidence="1">
    <location>
        <begin position="314"/>
        <end position="323"/>
    </location>
</feature>
<name>A0A1D3CTX5_9EIME</name>
<evidence type="ECO:0000256" key="1">
    <source>
        <dbReference type="SAM" id="MobiDB-lite"/>
    </source>
</evidence>
<dbReference type="Pfam" id="PF08613">
    <property type="entry name" value="Cyclin"/>
    <property type="match status" value="1"/>
</dbReference>
<evidence type="ECO:0000313" key="2">
    <source>
        <dbReference type="EMBL" id="OEH74653.1"/>
    </source>
</evidence>
<reference evidence="2 3" key="1">
    <citation type="journal article" date="2016" name="BMC Genomics">
        <title>Comparative genomics reveals Cyclospora cayetanensis possesses coccidia-like metabolism and invasion components but unique surface antigens.</title>
        <authorList>
            <person name="Liu S."/>
            <person name="Wang L."/>
            <person name="Zheng H."/>
            <person name="Xu Z."/>
            <person name="Roellig D.M."/>
            <person name="Li N."/>
            <person name="Frace M.A."/>
            <person name="Tang K."/>
            <person name="Arrowood M.J."/>
            <person name="Moss D.M."/>
            <person name="Zhang L."/>
            <person name="Feng Y."/>
            <person name="Xiao L."/>
        </authorList>
    </citation>
    <scope>NUCLEOTIDE SEQUENCE [LARGE SCALE GENOMIC DNA]</scope>
    <source>
        <strain evidence="2 3">CHN_HEN01</strain>
    </source>
</reference>
<feature type="region of interest" description="Disordered" evidence="1">
    <location>
        <begin position="303"/>
        <end position="369"/>
    </location>
</feature>
<dbReference type="PANTHER" id="PTHR15615:SF108">
    <property type="entry name" value="PROTEIN CNPPD1"/>
    <property type="match status" value="1"/>
</dbReference>
<protein>
    <submittedName>
        <fullName evidence="2">Preg-like related protein</fullName>
    </submittedName>
</protein>
<feature type="region of interest" description="Disordered" evidence="1">
    <location>
        <begin position="1"/>
        <end position="20"/>
    </location>
</feature>